<keyword evidence="2" id="KW-1185">Reference proteome</keyword>
<protein>
    <submittedName>
        <fullName evidence="1">Uncharacterized protein</fullName>
    </submittedName>
</protein>
<evidence type="ECO:0000313" key="2">
    <source>
        <dbReference type="Proteomes" id="UP001168821"/>
    </source>
</evidence>
<organism evidence="1 2">
    <name type="scientific">Zophobas morio</name>
    <dbReference type="NCBI Taxonomy" id="2755281"/>
    <lineage>
        <taxon>Eukaryota</taxon>
        <taxon>Metazoa</taxon>
        <taxon>Ecdysozoa</taxon>
        <taxon>Arthropoda</taxon>
        <taxon>Hexapoda</taxon>
        <taxon>Insecta</taxon>
        <taxon>Pterygota</taxon>
        <taxon>Neoptera</taxon>
        <taxon>Endopterygota</taxon>
        <taxon>Coleoptera</taxon>
        <taxon>Polyphaga</taxon>
        <taxon>Cucujiformia</taxon>
        <taxon>Tenebrionidae</taxon>
        <taxon>Zophobas</taxon>
    </lineage>
</organism>
<accession>A0AA38HKJ1</accession>
<evidence type="ECO:0000313" key="1">
    <source>
        <dbReference type="EMBL" id="KAJ3623633.1"/>
    </source>
</evidence>
<comment type="caution">
    <text evidence="1">The sequence shown here is derived from an EMBL/GenBank/DDBJ whole genome shotgun (WGS) entry which is preliminary data.</text>
</comment>
<dbReference type="Proteomes" id="UP001168821">
    <property type="component" value="Unassembled WGS sequence"/>
</dbReference>
<reference evidence="1" key="1">
    <citation type="journal article" date="2023" name="G3 (Bethesda)">
        <title>Whole genome assemblies of Zophobas morio and Tenebrio molitor.</title>
        <authorList>
            <person name="Kaur S."/>
            <person name="Stinson S.A."/>
            <person name="diCenzo G.C."/>
        </authorList>
    </citation>
    <scope>NUCLEOTIDE SEQUENCE</scope>
    <source>
        <strain evidence="1">QUZm001</strain>
    </source>
</reference>
<dbReference type="EMBL" id="JALNTZ010001736">
    <property type="protein sequence ID" value="KAJ3623633.1"/>
    <property type="molecule type" value="Genomic_DNA"/>
</dbReference>
<dbReference type="AlphaFoldDB" id="A0AA38HKJ1"/>
<proteinExistence type="predicted"/>
<gene>
    <name evidence="1" type="ORF">Zmor_004387</name>
</gene>
<sequence>MFRVRSTSFRACYYEKEMRLSSSTRHTFFLTSYLCNFVMNRQDRIDARGRGAVALLKRSIRYHSISMPALQGIEVAEISLCTTYQGSVSVVAVYKSPWKLFPASDLDAILGSAPSTVLYGNLNRKHPVENSSIVNNNAKLFCSPNT</sequence>
<name>A0AA38HKJ1_9CUCU</name>